<keyword evidence="7 9" id="KW-0704">Schiff base</keyword>
<evidence type="ECO:0000256" key="8">
    <source>
        <dbReference type="ARBA" id="ARBA00023317"/>
    </source>
</evidence>
<dbReference type="CDD" id="cd06919">
    <property type="entry name" value="Asp_decarbox"/>
    <property type="match status" value="1"/>
</dbReference>
<sequence length="175" mass="19628">MPESFDRSRETGDEKSGADCEYGLNGHSISRIILRLFHFYTWVLEGAAYMYLTMLKAKLHNARVTHSELEYDGSCAIDASLLQATDIREYEQIQVYNVTNGERFTTYVILGEEGSGIISVNGAAAHKANPGDRVIICAYAGMDRNEVARFKPTIAYLDEQNRIIRMRNAIPLQAA</sequence>
<name>A0A450ZE47_9GAMM</name>
<comment type="function">
    <text evidence="9">Catalyzes the pyruvoyl-dependent decarboxylation of aspartate to produce beta-alanine.</text>
</comment>
<keyword evidence="5 9" id="KW-0865">Zymogen</keyword>
<evidence type="ECO:0000313" key="11">
    <source>
        <dbReference type="EMBL" id="VFK52044.1"/>
    </source>
</evidence>
<reference evidence="11" key="1">
    <citation type="submission" date="2019-02" db="EMBL/GenBank/DDBJ databases">
        <authorList>
            <person name="Gruber-Vodicka R. H."/>
            <person name="Seah K. B. B."/>
        </authorList>
    </citation>
    <scope>NUCLEOTIDE SEQUENCE</scope>
    <source>
        <strain evidence="11">BECK_BZ123</strain>
        <strain evidence="10">BECK_BZ125</strain>
        <strain evidence="12">BECK_BZ126</strain>
    </source>
</reference>
<protein>
    <recommendedName>
        <fullName evidence="9">Aspartate 1-decarboxylase</fullName>
        <ecNumber evidence="9">4.1.1.11</ecNumber>
    </recommendedName>
    <alternativeName>
        <fullName evidence="9">Aspartate alpha-decarboxylase</fullName>
    </alternativeName>
    <component>
        <recommendedName>
            <fullName evidence="9">Aspartate 1-decarboxylase beta chain</fullName>
        </recommendedName>
    </component>
    <component>
        <recommendedName>
            <fullName evidence="9">Aspartate 1-decarboxylase alpha chain</fullName>
        </recommendedName>
    </component>
</protein>
<evidence type="ECO:0000256" key="6">
    <source>
        <dbReference type="ARBA" id="ARBA00023239"/>
    </source>
</evidence>
<feature type="binding site" evidence="9">
    <location>
        <position position="106"/>
    </location>
    <ligand>
        <name>substrate</name>
    </ligand>
</feature>
<feature type="chain" id="PRO_5034662881" description="Aspartate 1-decarboxylase beta chain" evidence="9">
    <location>
        <begin position="1"/>
        <end position="73"/>
    </location>
</feature>
<keyword evidence="4 9" id="KW-0068">Autocatalytic cleavage</keyword>
<dbReference type="EMBL" id="CAADFW010000124">
    <property type="protein sequence ID" value="VFK64394.1"/>
    <property type="molecule type" value="Genomic_DNA"/>
</dbReference>
<evidence type="ECO:0000256" key="3">
    <source>
        <dbReference type="ARBA" id="ARBA00022793"/>
    </source>
</evidence>
<dbReference type="AlphaFoldDB" id="A0A450ZE47"/>
<comment type="cofactor">
    <cofactor evidence="9">
        <name>pyruvate</name>
        <dbReference type="ChEBI" id="CHEBI:15361"/>
    </cofactor>
    <text evidence="9">Binds 1 pyruvoyl group covalently per subunit.</text>
</comment>
<dbReference type="GO" id="GO:0006523">
    <property type="term" value="P:alanine biosynthetic process"/>
    <property type="evidence" value="ECO:0007669"/>
    <property type="project" value="InterPro"/>
</dbReference>
<dbReference type="Gene3D" id="2.40.40.20">
    <property type="match status" value="1"/>
</dbReference>
<keyword evidence="2 9" id="KW-0566">Pantothenate biosynthesis</keyword>
<keyword evidence="1 9" id="KW-0963">Cytoplasm</keyword>
<comment type="subunit">
    <text evidence="9">Heterooctamer of four alpha and four beta subunits.</text>
</comment>
<dbReference type="EC" id="4.1.1.11" evidence="9"/>
<dbReference type="EMBL" id="CAADFS010000152">
    <property type="protein sequence ID" value="VFK52044.1"/>
    <property type="molecule type" value="Genomic_DNA"/>
</dbReference>
<dbReference type="PANTHER" id="PTHR21012">
    <property type="entry name" value="ASPARTATE 1-DECARBOXYLASE"/>
    <property type="match status" value="1"/>
</dbReference>
<comment type="subcellular location">
    <subcellularLocation>
        <location evidence="9">Cytoplasm</location>
    </subcellularLocation>
</comment>
<dbReference type="GO" id="GO:0004068">
    <property type="term" value="F:aspartate 1-decarboxylase activity"/>
    <property type="evidence" value="ECO:0007669"/>
    <property type="project" value="UniProtKB-UniRule"/>
</dbReference>
<dbReference type="EMBL" id="CAADFT010000118">
    <property type="protein sequence ID" value="VFK48548.1"/>
    <property type="molecule type" value="Genomic_DNA"/>
</dbReference>
<dbReference type="InterPro" id="IPR003190">
    <property type="entry name" value="Asp_decarbox"/>
</dbReference>
<evidence type="ECO:0000256" key="2">
    <source>
        <dbReference type="ARBA" id="ARBA00022655"/>
    </source>
</evidence>
<dbReference type="UniPathway" id="UPA00028">
    <property type="reaction ID" value="UER00002"/>
</dbReference>
<feature type="active site" description="Schiff-base intermediate with substrate; via pyruvic acid" evidence="9">
    <location>
        <position position="74"/>
    </location>
</feature>
<evidence type="ECO:0000256" key="4">
    <source>
        <dbReference type="ARBA" id="ARBA00022813"/>
    </source>
</evidence>
<evidence type="ECO:0000256" key="9">
    <source>
        <dbReference type="HAMAP-Rule" id="MF_00446"/>
    </source>
</evidence>
<comment type="PTM">
    <text evidence="9">Is synthesized initially as an inactive proenzyme, which is activated by self-cleavage at a specific serine bond to produce a beta-subunit with a hydroxyl group at its C-terminus and an alpha-subunit with a pyruvoyl group at its N-terminus.</text>
</comment>
<accession>A0A450ZE47</accession>
<proteinExistence type="inferred from homology"/>
<keyword evidence="3 9" id="KW-0210">Decarboxylase</keyword>
<dbReference type="HAMAP" id="MF_00446">
    <property type="entry name" value="PanD"/>
    <property type="match status" value="1"/>
</dbReference>
<dbReference type="NCBIfam" id="TIGR00223">
    <property type="entry name" value="panD"/>
    <property type="match status" value="1"/>
</dbReference>
<feature type="active site" description="Proton donor" evidence="9">
    <location>
        <position position="107"/>
    </location>
</feature>
<evidence type="ECO:0000256" key="5">
    <source>
        <dbReference type="ARBA" id="ARBA00023145"/>
    </source>
</evidence>
<comment type="catalytic activity">
    <reaction evidence="9">
        <text>L-aspartate + H(+) = beta-alanine + CO2</text>
        <dbReference type="Rhea" id="RHEA:19497"/>
        <dbReference type="ChEBI" id="CHEBI:15378"/>
        <dbReference type="ChEBI" id="CHEBI:16526"/>
        <dbReference type="ChEBI" id="CHEBI:29991"/>
        <dbReference type="ChEBI" id="CHEBI:57966"/>
        <dbReference type="EC" id="4.1.1.11"/>
    </reaction>
</comment>
<evidence type="ECO:0000256" key="1">
    <source>
        <dbReference type="ARBA" id="ARBA00022490"/>
    </source>
</evidence>
<evidence type="ECO:0000313" key="12">
    <source>
        <dbReference type="EMBL" id="VFK64394.1"/>
    </source>
</evidence>
<feature type="modified residue" description="Pyruvic acid (Ser)" evidence="9">
    <location>
        <position position="74"/>
    </location>
</feature>
<evidence type="ECO:0000313" key="10">
    <source>
        <dbReference type="EMBL" id="VFK48548.1"/>
    </source>
</evidence>
<dbReference type="GO" id="GO:0005829">
    <property type="term" value="C:cytosol"/>
    <property type="evidence" value="ECO:0007669"/>
    <property type="project" value="TreeGrafter"/>
</dbReference>
<comment type="pathway">
    <text evidence="9">Cofactor biosynthesis; (R)-pantothenate biosynthesis; beta-alanine from L-aspartate: step 1/1.</text>
</comment>
<feature type="chain" id="PRO_5034662882" description="Aspartate 1-decarboxylase alpha chain" evidence="9">
    <location>
        <begin position="74"/>
        <end position="175"/>
    </location>
</feature>
<dbReference type="PANTHER" id="PTHR21012:SF0">
    <property type="entry name" value="ASPARTATE 1-DECARBOXYLASE"/>
    <property type="match status" value="1"/>
</dbReference>
<feature type="binding site" evidence="9">
    <location>
        <begin position="122"/>
        <end position="124"/>
    </location>
    <ligand>
        <name>substrate</name>
    </ligand>
</feature>
<gene>
    <name evidence="9" type="primary">panD</name>
    <name evidence="11" type="ORF">BECKTC1821D_GA0114238_11527</name>
    <name evidence="10" type="ORF">BECKTC1821E_GA0114239_11189</name>
    <name evidence="12" type="ORF">BECKTC1821F_GA0114240_11243</name>
</gene>
<evidence type="ECO:0000256" key="7">
    <source>
        <dbReference type="ARBA" id="ARBA00023270"/>
    </source>
</evidence>
<keyword evidence="6 9" id="KW-0456">Lyase</keyword>
<organism evidence="11">
    <name type="scientific">Candidatus Kentrum sp. TC</name>
    <dbReference type="NCBI Taxonomy" id="2126339"/>
    <lineage>
        <taxon>Bacteria</taxon>
        <taxon>Pseudomonadati</taxon>
        <taxon>Pseudomonadota</taxon>
        <taxon>Gammaproteobacteria</taxon>
        <taxon>Candidatus Kentrum</taxon>
    </lineage>
</organism>
<keyword evidence="8 9" id="KW-0670">Pyruvate</keyword>
<dbReference type="GO" id="GO:0015940">
    <property type="term" value="P:pantothenate biosynthetic process"/>
    <property type="evidence" value="ECO:0007669"/>
    <property type="project" value="UniProtKB-UniRule"/>
</dbReference>
<dbReference type="InterPro" id="IPR009010">
    <property type="entry name" value="Asp_de-COase-like_dom_sf"/>
</dbReference>
<dbReference type="Pfam" id="PF02261">
    <property type="entry name" value="Asp_decarbox"/>
    <property type="match status" value="1"/>
</dbReference>
<comment type="similarity">
    <text evidence="9">Belongs to the PanD family.</text>
</comment>
<dbReference type="SUPFAM" id="SSF50692">
    <property type="entry name" value="ADC-like"/>
    <property type="match status" value="1"/>
</dbReference>